<organism evidence="2">
    <name type="scientific">Pseudo-nitzschia australis</name>
    <dbReference type="NCBI Taxonomy" id="44445"/>
    <lineage>
        <taxon>Eukaryota</taxon>
        <taxon>Sar</taxon>
        <taxon>Stramenopiles</taxon>
        <taxon>Ochrophyta</taxon>
        <taxon>Bacillariophyta</taxon>
        <taxon>Bacillariophyceae</taxon>
        <taxon>Bacillariophycidae</taxon>
        <taxon>Bacillariales</taxon>
        <taxon>Bacillariaceae</taxon>
        <taxon>Pseudo-nitzschia</taxon>
    </lineage>
</organism>
<evidence type="ECO:0000313" key="2">
    <source>
        <dbReference type="EMBL" id="CAE0723753.1"/>
    </source>
</evidence>
<accession>A0A7S4AQN6</accession>
<dbReference type="EMBL" id="HBIX01023806">
    <property type="protein sequence ID" value="CAE0723753.1"/>
    <property type="molecule type" value="Transcribed_RNA"/>
</dbReference>
<feature type="compositionally biased region" description="Basic and acidic residues" evidence="1">
    <location>
        <begin position="121"/>
        <end position="130"/>
    </location>
</feature>
<dbReference type="PANTHER" id="PTHR11440">
    <property type="entry name" value="LECITHIN-CHOLESTEROL ACYLTRANSFERASE-RELATED"/>
    <property type="match status" value="1"/>
</dbReference>
<dbReference type="InterPro" id="IPR029058">
    <property type="entry name" value="AB_hydrolase_fold"/>
</dbReference>
<feature type="compositionally biased region" description="Acidic residues" evidence="1">
    <location>
        <begin position="82"/>
        <end position="93"/>
    </location>
</feature>
<feature type="compositionally biased region" description="Basic and acidic residues" evidence="1">
    <location>
        <begin position="104"/>
        <end position="114"/>
    </location>
</feature>
<dbReference type="GO" id="GO:0006629">
    <property type="term" value="P:lipid metabolic process"/>
    <property type="evidence" value="ECO:0007669"/>
    <property type="project" value="InterPro"/>
</dbReference>
<dbReference type="Gene3D" id="3.40.50.1820">
    <property type="entry name" value="alpha/beta hydrolase"/>
    <property type="match status" value="2"/>
</dbReference>
<feature type="region of interest" description="Disordered" evidence="1">
    <location>
        <begin position="77"/>
        <end position="130"/>
    </location>
</feature>
<dbReference type="InterPro" id="IPR003386">
    <property type="entry name" value="LACT/PDAT_acylTrfase"/>
</dbReference>
<reference evidence="2" key="1">
    <citation type="submission" date="2021-01" db="EMBL/GenBank/DDBJ databases">
        <authorList>
            <person name="Corre E."/>
            <person name="Pelletier E."/>
            <person name="Niang G."/>
            <person name="Scheremetjew M."/>
            <person name="Finn R."/>
            <person name="Kale V."/>
            <person name="Holt S."/>
            <person name="Cochrane G."/>
            <person name="Meng A."/>
            <person name="Brown T."/>
            <person name="Cohen L."/>
        </authorList>
    </citation>
    <scope>NUCLEOTIDE SEQUENCE</scope>
    <source>
        <strain evidence="2">10249 10 AB</strain>
    </source>
</reference>
<evidence type="ECO:0000256" key="1">
    <source>
        <dbReference type="SAM" id="MobiDB-lite"/>
    </source>
</evidence>
<dbReference type="SUPFAM" id="SSF53474">
    <property type="entry name" value="alpha/beta-Hydrolases"/>
    <property type="match status" value="1"/>
</dbReference>
<sequence length="787" mass="87650">MSSASTSNETSEEDTRTIDVANRVLPVLIIPGIMSSGLKVVKSSVKDQHIGERVWMNPFALGLGKLFLGKSFTAVASRDSDSDSDSDSDDDDESSNHNPKRFNKLSDRLERMNPEKNLNAKAEEETPKKRELECKSAWLNHLSLTSDMCTEREGNEIRPIPGLDGVDFLTEIATFNVAASYVFAPVINLLTNQGYVGNLNLDAVPYDWRIPPPILEKRDGYFTKTMERIEKMYADNGNTPVVLLCHSMGCKTGHYLLNFALGMKGREWIDQYVHTYMPLGAPHIGAASPVGMAISGSVNPILDPMLSLEERLVFARSLGSALWFVPTYLPSIERNAPPTIMCKKEGMLSVEILHSVDNPLGDMRKLVTNKHGTRDMLPFKIRIEYGTRKNKDRVHCKSDVAKEINSNPSGTDPQYFEVTHSKFIFPTPSTLVDDSCLNPIRFTIMERGDIRPHELESAGFGTKVLRFLGYKDRAFALFVHGQTKKAEKHKVPVAMSGAPLQINVRDLLESGEDGITLEVPIVARVDMSFIGLVPKPNHRSVTMTIRVKWTPPPSNDDDDLTNPMAFLPSQASSEESQTLFATTPEIQSTRAYNDTDPSYVPLSGQAILRAEGLEKTMVKVVREIYGKDPMDSRVACASDRPPVKRIYAIYGINVDTEVSKMCCRAPCYYENDTPQEKYARARFRVDTQTKLGTNAGGHKLKKGALMEDASTPQINLLTGERVKCSGDGTVPYYSLQQAQVWAKEVADADTEDKVKVEEIDGAEHRAMLNDERFHKMLVEFLVGRTVV</sequence>
<gene>
    <name evidence="2" type="ORF">PAUS00366_LOCUS16509</name>
</gene>
<dbReference type="GO" id="GO:0008374">
    <property type="term" value="F:O-acyltransferase activity"/>
    <property type="evidence" value="ECO:0007669"/>
    <property type="project" value="InterPro"/>
</dbReference>
<dbReference type="AlphaFoldDB" id="A0A7S4AQN6"/>
<dbReference type="Pfam" id="PF02450">
    <property type="entry name" value="LCAT"/>
    <property type="match status" value="1"/>
</dbReference>
<evidence type="ECO:0008006" key="3">
    <source>
        <dbReference type="Google" id="ProtNLM"/>
    </source>
</evidence>
<proteinExistence type="predicted"/>
<protein>
    <recommendedName>
        <fullName evidence="3">Phospholipid:diacylglycerol acyltransferase</fullName>
    </recommendedName>
</protein>
<name>A0A7S4AQN6_9STRA</name>